<dbReference type="Pfam" id="PF04107">
    <property type="entry name" value="GCS2"/>
    <property type="match status" value="1"/>
</dbReference>
<feature type="compositionally biased region" description="Low complexity" evidence="7">
    <location>
        <begin position="63"/>
        <end position="85"/>
    </location>
</feature>
<dbReference type="GO" id="GO:0005524">
    <property type="term" value="F:ATP binding"/>
    <property type="evidence" value="ECO:0007669"/>
    <property type="project" value="UniProtKB-UniRule"/>
</dbReference>
<comment type="function">
    <text evidence="5">Catalyzes the synthesis of gamma-glutamylcysteine (gamma-GC). This compound is used as substrate for the biosynthesis of the low-molecular thiol compound ergothioneine.</text>
</comment>
<evidence type="ECO:0000256" key="2">
    <source>
        <dbReference type="ARBA" id="ARBA00022741"/>
    </source>
</evidence>
<dbReference type="GO" id="GO:0006750">
    <property type="term" value="P:glutathione biosynthetic process"/>
    <property type="evidence" value="ECO:0007669"/>
    <property type="project" value="UniProtKB-UniRule"/>
</dbReference>
<dbReference type="PIRSF" id="PIRSF017901">
    <property type="entry name" value="GCL"/>
    <property type="match status" value="1"/>
</dbReference>
<proteinExistence type="inferred from homology"/>
<dbReference type="STRING" id="1834516.BL253_23745"/>
<dbReference type="NCBIfam" id="TIGR03444">
    <property type="entry name" value="EgtA_Cys_ligase"/>
    <property type="match status" value="1"/>
</dbReference>
<dbReference type="UniPathway" id="UPA01014"/>
<dbReference type="Proteomes" id="UP000188929">
    <property type="component" value="Unassembled WGS sequence"/>
</dbReference>
<comment type="caution">
    <text evidence="8">The sequence shown here is derived from an EMBL/GenBank/DDBJ whole genome shotgun (WGS) entry which is preliminary data.</text>
</comment>
<dbReference type="EMBL" id="MOMC01000049">
    <property type="protein sequence ID" value="ONH26817.1"/>
    <property type="molecule type" value="Genomic_DNA"/>
</dbReference>
<accession>A0A1V2I6L8</accession>
<dbReference type="InterPro" id="IPR017809">
    <property type="entry name" value="EgtA_Actinobacteria"/>
</dbReference>
<evidence type="ECO:0000256" key="7">
    <source>
        <dbReference type="SAM" id="MobiDB-lite"/>
    </source>
</evidence>
<dbReference type="PANTHER" id="PTHR34378">
    <property type="entry name" value="GLUTAMATE--CYSTEINE LIGASE, CHLOROPLASTIC"/>
    <property type="match status" value="1"/>
</dbReference>
<keyword evidence="3 5" id="KW-0067">ATP-binding</keyword>
<dbReference type="HAMAP" id="MF_02034">
    <property type="entry name" value="EgtA"/>
    <property type="match status" value="1"/>
</dbReference>
<feature type="region of interest" description="Disordered" evidence="7">
    <location>
        <begin position="54"/>
        <end position="91"/>
    </location>
</feature>
<dbReference type="PANTHER" id="PTHR34378:SF1">
    <property type="entry name" value="GLUTAMATE--CYSTEINE LIGASE, CHLOROPLASTIC"/>
    <property type="match status" value="1"/>
</dbReference>
<dbReference type="GO" id="GO:0052699">
    <property type="term" value="P:ergothioneine biosynthetic process"/>
    <property type="evidence" value="ECO:0007669"/>
    <property type="project" value="UniProtKB-UniRule"/>
</dbReference>
<comment type="pathway">
    <text evidence="5">Amino-acid biosynthesis; ergothioneine biosynthesis.</text>
</comment>
<evidence type="ECO:0000256" key="6">
    <source>
        <dbReference type="PIRNR" id="PIRNR017901"/>
    </source>
</evidence>
<dbReference type="SUPFAM" id="SSF55931">
    <property type="entry name" value="Glutamine synthetase/guanido kinase"/>
    <property type="match status" value="1"/>
</dbReference>
<dbReference type="EC" id="6.3.2.2" evidence="5"/>
<keyword evidence="1 5" id="KW-0436">Ligase</keyword>
<dbReference type="AlphaFoldDB" id="A0A1V2I6L8"/>
<evidence type="ECO:0000256" key="3">
    <source>
        <dbReference type="ARBA" id="ARBA00022840"/>
    </source>
</evidence>
<evidence type="ECO:0000256" key="5">
    <source>
        <dbReference type="HAMAP-Rule" id="MF_02034"/>
    </source>
</evidence>
<evidence type="ECO:0000256" key="4">
    <source>
        <dbReference type="ARBA" id="ARBA00048819"/>
    </source>
</evidence>
<evidence type="ECO:0000313" key="9">
    <source>
        <dbReference type="Proteomes" id="UP000188929"/>
    </source>
</evidence>
<sequence>MLRYAASCLPTRPGPRTVGIETEWLVVDRAASDRSVPPERTRAALAALIGSPATASRQEPAHAASAAGTAGTAGGDASPTGPTGAVLAGGSRITFEPGGQLELSGPPAPLPLAVSRLAGDLADVRAALAGAGLGLAGMGLDPVRPPVRWLADRYAAMAGYWTANGQEAGEIMMCSSASVQVNLDAGHDPSDVARRWRLAHQLRPVLTAMFAASPARLGALTGLRSARAQVWESLDPTRTRPVGPARVAAADVACHWAEYLLAARLMMVRDSSPDGSGLGEPGETGPHGALPQDANGHGDARLVSVRDGSTFGDWLRGAGPIDRPPTLDDLRLHATTLFPPVRPRGWLEVRYLDAQPFDLWVVPVAVTAALLDDLVAAAGAASACYDADDGWLTASVHGLADDTLRAAALTCVDLALDALDRLGAGSDLCAAVARFRDEYPARGRTPADHLAERFTQVGPAGLLREETR</sequence>
<reference evidence="9" key="1">
    <citation type="submission" date="2016-10" db="EMBL/GenBank/DDBJ databases">
        <title>Frankia sp. NRRL B-16386 Genome sequencing.</title>
        <authorList>
            <person name="Ghodhbane-Gtari F."/>
            <person name="Swanson E."/>
            <person name="Gueddou A."/>
            <person name="Hezbri K."/>
            <person name="Ktari K."/>
            <person name="Nouioui I."/>
            <person name="Morris K."/>
            <person name="Simpson S."/>
            <person name="Abebe-Akele F."/>
            <person name="Thomas K."/>
            <person name="Gtari M."/>
            <person name="Tisa L.S."/>
        </authorList>
    </citation>
    <scope>NUCLEOTIDE SEQUENCE [LARGE SCALE GENOMIC DNA]</scope>
    <source>
        <strain evidence="9">NRRL B-16386</strain>
    </source>
</reference>
<dbReference type="InterPro" id="IPR035434">
    <property type="entry name" value="GCL_bact_plant"/>
</dbReference>
<dbReference type="GO" id="GO:0004357">
    <property type="term" value="F:glutamate-cysteine ligase activity"/>
    <property type="evidence" value="ECO:0007669"/>
    <property type="project" value="UniProtKB-UniRule"/>
</dbReference>
<evidence type="ECO:0000256" key="1">
    <source>
        <dbReference type="ARBA" id="ARBA00022598"/>
    </source>
</evidence>
<dbReference type="InterPro" id="IPR006336">
    <property type="entry name" value="GCS2"/>
</dbReference>
<comment type="catalytic activity">
    <reaction evidence="4 5 6">
        <text>L-cysteine + L-glutamate + ATP = gamma-L-glutamyl-L-cysteine + ADP + phosphate + H(+)</text>
        <dbReference type="Rhea" id="RHEA:13285"/>
        <dbReference type="ChEBI" id="CHEBI:15378"/>
        <dbReference type="ChEBI" id="CHEBI:29985"/>
        <dbReference type="ChEBI" id="CHEBI:30616"/>
        <dbReference type="ChEBI" id="CHEBI:35235"/>
        <dbReference type="ChEBI" id="CHEBI:43474"/>
        <dbReference type="ChEBI" id="CHEBI:58173"/>
        <dbReference type="ChEBI" id="CHEBI:456216"/>
        <dbReference type="EC" id="6.3.2.2"/>
    </reaction>
</comment>
<gene>
    <name evidence="5" type="primary">egtA</name>
    <name evidence="8" type="ORF">BL253_23745</name>
</gene>
<keyword evidence="2 5" id="KW-0547">Nucleotide-binding</keyword>
<protein>
    <recommendedName>
        <fullName evidence="5">Glutamate--cysteine ligase EgtA</fullName>
        <ecNumber evidence="5">6.3.2.2</ecNumber>
    </recommendedName>
    <alternativeName>
        <fullName evidence="5">Gamma-glutamylcysteine synthase</fullName>
        <shortName evidence="5">GCS</shortName>
        <shortName evidence="5">Gamma-ECS</shortName>
    </alternativeName>
</protein>
<dbReference type="Gene3D" id="3.30.590.20">
    <property type="match status" value="1"/>
</dbReference>
<feature type="region of interest" description="Disordered" evidence="7">
    <location>
        <begin position="272"/>
        <end position="299"/>
    </location>
</feature>
<organism evidence="8 9">
    <name type="scientific">Pseudofrankia asymbiotica</name>
    <dbReference type="NCBI Taxonomy" id="1834516"/>
    <lineage>
        <taxon>Bacteria</taxon>
        <taxon>Bacillati</taxon>
        <taxon>Actinomycetota</taxon>
        <taxon>Actinomycetes</taxon>
        <taxon>Frankiales</taxon>
        <taxon>Frankiaceae</taxon>
        <taxon>Pseudofrankia</taxon>
    </lineage>
</organism>
<keyword evidence="9" id="KW-1185">Reference proteome</keyword>
<comment type="similarity">
    <text evidence="5 6">Belongs to the glutamate--cysteine ligase type 2 family. EgtA subfamily.</text>
</comment>
<name>A0A1V2I6L8_9ACTN</name>
<evidence type="ECO:0000313" key="8">
    <source>
        <dbReference type="EMBL" id="ONH26817.1"/>
    </source>
</evidence>
<dbReference type="InterPro" id="IPR014746">
    <property type="entry name" value="Gln_synth/guanido_kin_cat_dom"/>
</dbReference>